<dbReference type="RefSeq" id="WP_267312938.1">
    <property type="nucleotide sequence ID" value="NZ_CP109831.1"/>
</dbReference>
<organism evidence="1 2">
    <name type="scientific">Methanoculleus submarinus</name>
    <dbReference type="NCBI Taxonomy" id="204050"/>
    <lineage>
        <taxon>Archaea</taxon>
        <taxon>Methanobacteriati</taxon>
        <taxon>Methanobacteriota</taxon>
        <taxon>Stenosarchaea group</taxon>
        <taxon>Methanomicrobia</taxon>
        <taxon>Methanomicrobiales</taxon>
        <taxon>Methanomicrobiaceae</taxon>
        <taxon>Methanoculleus</taxon>
    </lineage>
</organism>
<evidence type="ECO:0000313" key="1">
    <source>
        <dbReference type="EMBL" id="UYU17516.1"/>
    </source>
</evidence>
<accession>A0AAX3E6K8</accession>
<protein>
    <submittedName>
        <fullName evidence="1">Uncharacterized protein</fullName>
    </submittedName>
</protein>
<proteinExistence type="predicted"/>
<keyword evidence="2" id="KW-1185">Reference proteome</keyword>
<dbReference type="KEGG" id="msum:OH143_07300"/>
<sequence length="125" mass="14427">MVSKQVPDQAESVESSRRVLFTESIVAHPGRDVENLSGSIDVVPLRLAIENNEIPFLRGVVLRVVGMSFKVVNAEPIRLLKPDQFTERSAIRYGRHRRREILQRVVRLGELRGNFRAGRKCFFWR</sequence>
<dbReference type="GeneID" id="76730686"/>
<dbReference type="EMBL" id="CP109831">
    <property type="protein sequence ID" value="UYU17516.1"/>
    <property type="molecule type" value="Genomic_DNA"/>
</dbReference>
<reference evidence="1" key="1">
    <citation type="submission" date="2022-10" db="EMBL/GenBank/DDBJ databases">
        <title>Complete genome of Methanoculleus submarinus DSM 15122.</title>
        <authorList>
            <person name="Chen S.-C."/>
            <person name="Lai S.-J."/>
            <person name="You Y.-T."/>
        </authorList>
    </citation>
    <scope>NUCLEOTIDE SEQUENCE</scope>
    <source>
        <strain evidence="1">DSM 15122</strain>
    </source>
</reference>
<name>A0AAX3E6K8_9EURY</name>
<dbReference type="Proteomes" id="UP001156196">
    <property type="component" value="Chromosome"/>
</dbReference>
<evidence type="ECO:0000313" key="2">
    <source>
        <dbReference type="Proteomes" id="UP001156196"/>
    </source>
</evidence>
<gene>
    <name evidence="1" type="ORF">OH143_07300</name>
</gene>
<dbReference type="AlphaFoldDB" id="A0AAX3E6K8"/>